<dbReference type="RefSeq" id="WP_153405593.1">
    <property type="nucleotide sequence ID" value="NZ_ML762437.1"/>
</dbReference>
<name>A0A7C8GSJ6_9BACI</name>
<proteinExistence type="predicted"/>
<dbReference type="Proteomes" id="UP000480246">
    <property type="component" value="Unassembled WGS sequence"/>
</dbReference>
<evidence type="ECO:0000313" key="3">
    <source>
        <dbReference type="Proteomes" id="UP000480246"/>
    </source>
</evidence>
<gene>
    <name evidence="2" type="ORF">F9U64_15540</name>
</gene>
<keyword evidence="1" id="KW-1133">Transmembrane helix</keyword>
<dbReference type="OrthoDB" id="2942192at2"/>
<dbReference type="EMBL" id="WEID01000077">
    <property type="protein sequence ID" value="KAB8129197.1"/>
    <property type="molecule type" value="Genomic_DNA"/>
</dbReference>
<feature type="transmembrane region" description="Helical" evidence="1">
    <location>
        <begin position="28"/>
        <end position="52"/>
    </location>
</feature>
<protein>
    <submittedName>
        <fullName evidence="2">Uncharacterized protein</fullName>
    </submittedName>
</protein>
<reference evidence="2 3" key="1">
    <citation type="submission" date="2019-10" db="EMBL/GenBank/DDBJ databases">
        <title>Gracilibacillus sp. nov. isolated from rice seeds.</title>
        <authorList>
            <person name="He S."/>
        </authorList>
    </citation>
    <scope>NUCLEOTIDE SEQUENCE [LARGE SCALE GENOMIC DNA]</scope>
    <source>
        <strain evidence="2 3">TD8</strain>
    </source>
</reference>
<keyword evidence="1" id="KW-0472">Membrane</keyword>
<keyword evidence="1" id="KW-0812">Transmembrane</keyword>
<sequence length="92" mass="10656">MYYSIILFSFMISTIISVLFLKKKSRKLWSMLIAFGLNTVILAFATWLSYYIDEEERISGIGQSMILIFAIPIVTWVNFFVLTFVKSKGIKV</sequence>
<evidence type="ECO:0000313" key="2">
    <source>
        <dbReference type="EMBL" id="KAB8129197.1"/>
    </source>
</evidence>
<feature type="transmembrane region" description="Helical" evidence="1">
    <location>
        <begin position="6"/>
        <end position="21"/>
    </location>
</feature>
<evidence type="ECO:0000256" key="1">
    <source>
        <dbReference type="SAM" id="Phobius"/>
    </source>
</evidence>
<organism evidence="2 3">
    <name type="scientific">Gracilibacillus oryzae</name>
    <dbReference type="NCBI Taxonomy" id="1672701"/>
    <lineage>
        <taxon>Bacteria</taxon>
        <taxon>Bacillati</taxon>
        <taxon>Bacillota</taxon>
        <taxon>Bacilli</taxon>
        <taxon>Bacillales</taxon>
        <taxon>Bacillaceae</taxon>
        <taxon>Gracilibacillus</taxon>
    </lineage>
</organism>
<accession>A0A7C8GSJ6</accession>
<comment type="caution">
    <text evidence="2">The sequence shown here is derived from an EMBL/GenBank/DDBJ whole genome shotgun (WGS) entry which is preliminary data.</text>
</comment>
<keyword evidence="3" id="KW-1185">Reference proteome</keyword>
<feature type="transmembrane region" description="Helical" evidence="1">
    <location>
        <begin position="64"/>
        <end position="85"/>
    </location>
</feature>
<dbReference type="AlphaFoldDB" id="A0A7C8GSJ6"/>